<dbReference type="NCBIfam" id="NF005974">
    <property type="entry name" value="PRK08061.1"/>
    <property type="match status" value="1"/>
</dbReference>
<dbReference type="RefSeq" id="WP_168059398.1">
    <property type="nucleotide sequence ID" value="NZ_VTOW01000002.1"/>
</dbReference>
<dbReference type="GO" id="GO:0006412">
    <property type="term" value="P:translation"/>
    <property type="evidence" value="ECO:0007669"/>
    <property type="project" value="UniProtKB-UniRule"/>
</dbReference>
<comment type="cofactor">
    <cofactor evidence="9">
        <name>Zn(2+)</name>
        <dbReference type="ChEBI" id="CHEBI:29105"/>
    </cofactor>
    <text evidence="9">Binds 1 zinc ion per subunit.</text>
</comment>
<evidence type="ECO:0000256" key="6">
    <source>
        <dbReference type="ARBA" id="ARBA00023274"/>
    </source>
</evidence>
<comment type="function">
    <text evidence="9">Binds 16S rRNA, required for the assembly of 30S particles and may also be responsible for determining the conformation of the 16S rRNA at the A site.</text>
</comment>
<dbReference type="GO" id="GO:0008270">
    <property type="term" value="F:zinc ion binding"/>
    <property type="evidence" value="ECO:0007669"/>
    <property type="project" value="UniProtKB-UniRule"/>
</dbReference>
<feature type="binding site" evidence="9">
    <location>
        <position position="27"/>
    </location>
    <ligand>
        <name>Zn(2+)</name>
        <dbReference type="ChEBI" id="CHEBI:29105"/>
    </ligand>
</feature>
<keyword evidence="4 9" id="KW-0694">RNA-binding</keyword>
<dbReference type="Gene3D" id="4.10.830.10">
    <property type="entry name" value="30s Ribosomal Protein S14, Chain N"/>
    <property type="match status" value="1"/>
</dbReference>
<evidence type="ECO:0000256" key="7">
    <source>
        <dbReference type="ARBA" id="ARBA00035167"/>
    </source>
</evidence>
<comment type="caution">
    <text evidence="10">The sequence shown here is derived from an EMBL/GenBank/DDBJ whole genome shotgun (WGS) entry which is preliminary data.</text>
</comment>
<evidence type="ECO:0000256" key="5">
    <source>
        <dbReference type="ARBA" id="ARBA00022980"/>
    </source>
</evidence>
<dbReference type="InterPro" id="IPR023053">
    <property type="entry name" value="Ribosomal_uS14_bact"/>
</dbReference>
<evidence type="ECO:0000313" key="11">
    <source>
        <dbReference type="Proteomes" id="UP000534783"/>
    </source>
</evidence>
<dbReference type="SUPFAM" id="SSF57716">
    <property type="entry name" value="Glucocorticoid receptor-like (DNA-binding domain)"/>
    <property type="match status" value="1"/>
</dbReference>
<feature type="binding site" evidence="9">
    <location>
        <position position="43"/>
    </location>
    <ligand>
        <name>Zn(2+)</name>
        <dbReference type="ChEBI" id="CHEBI:29105"/>
    </ligand>
</feature>
<dbReference type="Proteomes" id="UP000534783">
    <property type="component" value="Unassembled WGS sequence"/>
</dbReference>
<feature type="binding site" evidence="9">
    <location>
        <position position="40"/>
    </location>
    <ligand>
        <name>Zn(2+)</name>
        <dbReference type="ChEBI" id="CHEBI:29105"/>
    </ligand>
</feature>
<evidence type="ECO:0000256" key="3">
    <source>
        <dbReference type="ARBA" id="ARBA00022833"/>
    </source>
</evidence>
<evidence type="ECO:0000256" key="1">
    <source>
        <dbReference type="ARBA" id="ARBA00022723"/>
    </source>
</evidence>
<dbReference type="InterPro" id="IPR043140">
    <property type="entry name" value="Ribosomal_uS14_sf"/>
</dbReference>
<dbReference type="HAMAP" id="MF_01364_B">
    <property type="entry name" value="Ribosomal_uS14_2_B"/>
    <property type="match status" value="1"/>
</dbReference>
<dbReference type="PROSITE" id="PS00527">
    <property type="entry name" value="RIBOSOMAL_S14"/>
    <property type="match status" value="1"/>
</dbReference>
<evidence type="ECO:0000256" key="8">
    <source>
        <dbReference type="ARBA" id="ARBA00060857"/>
    </source>
</evidence>
<dbReference type="GO" id="GO:0005840">
    <property type="term" value="C:ribosome"/>
    <property type="evidence" value="ECO:0007669"/>
    <property type="project" value="UniProtKB-KW"/>
</dbReference>
<name>A0A7X6DPP7_9BACT</name>
<keyword evidence="11" id="KW-1185">Reference proteome</keyword>
<dbReference type="GO" id="GO:0003735">
    <property type="term" value="F:structural constituent of ribosome"/>
    <property type="evidence" value="ECO:0007669"/>
    <property type="project" value="InterPro"/>
</dbReference>
<gene>
    <name evidence="9" type="primary">rpsZ</name>
    <name evidence="9" type="synonym">rpsN</name>
    <name evidence="10" type="ORF">MNODULE_09920</name>
</gene>
<evidence type="ECO:0000256" key="2">
    <source>
        <dbReference type="ARBA" id="ARBA00022730"/>
    </source>
</evidence>
<keyword evidence="6 9" id="KW-0687">Ribonucleoprotein</keyword>
<evidence type="ECO:0000313" key="10">
    <source>
        <dbReference type="EMBL" id="NKE71055.1"/>
    </source>
</evidence>
<accession>A0A7X6DPP7</accession>
<proteinExistence type="inferred from homology"/>
<dbReference type="InterPro" id="IPR018271">
    <property type="entry name" value="Ribosomal_uS14_CS"/>
</dbReference>
<sequence length="61" mass="7132">MAKKSLIAKAQRTPKFQVRKYHRCATCGRVRGYIRKFNMCRICFRLLSLKGEIPGVIKSSW</sequence>
<dbReference type="GO" id="GO:1990904">
    <property type="term" value="C:ribonucleoprotein complex"/>
    <property type="evidence" value="ECO:0007669"/>
    <property type="project" value="UniProtKB-KW"/>
</dbReference>
<keyword evidence="3 9" id="KW-0862">Zinc</keyword>
<dbReference type="Pfam" id="PF00253">
    <property type="entry name" value="Ribosomal_S14"/>
    <property type="match status" value="1"/>
</dbReference>
<feature type="binding site" evidence="9">
    <location>
        <position position="24"/>
    </location>
    <ligand>
        <name>Zn(2+)</name>
        <dbReference type="ChEBI" id="CHEBI:29105"/>
    </ligand>
</feature>
<organism evidence="10 11">
    <name type="scientific">Candidatus Manganitrophus noduliformans</name>
    <dbReference type="NCBI Taxonomy" id="2606439"/>
    <lineage>
        <taxon>Bacteria</taxon>
        <taxon>Pseudomonadati</taxon>
        <taxon>Nitrospirota</taxon>
        <taxon>Nitrospiria</taxon>
        <taxon>Candidatus Troglogloeales</taxon>
        <taxon>Candidatus Manganitrophaceae</taxon>
        <taxon>Candidatus Manganitrophus</taxon>
    </lineage>
</organism>
<dbReference type="InterPro" id="IPR001209">
    <property type="entry name" value="Ribosomal_uS14"/>
</dbReference>
<protein>
    <recommendedName>
        <fullName evidence="7 9">Small ribosomal subunit protein uS14</fullName>
    </recommendedName>
</protein>
<comment type="subunit">
    <text evidence="9">Part of the 30S ribosomal subunit. Contacts proteins S3 and S10.</text>
</comment>
<keyword evidence="1 9" id="KW-0479">Metal-binding</keyword>
<dbReference type="EMBL" id="VTOW01000002">
    <property type="protein sequence ID" value="NKE71055.1"/>
    <property type="molecule type" value="Genomic_DNA"/>
</dbReference>
<dbReference type="GO" id="GO:0019843">
    <property type="term" value="F:rRNA binding"/>
    <property type="evidence" value="ECO:0007669"/>
    <property type="project" value="UniProtKB-UniRule"/>
</dbReference>
<dbReference type="AlphaFoldDB" id="A0A7X6DPP7"/>
<keyword evidence="2 9" id="KW-0699">rRNA-binding</keyword>
<comment type="similarity">
    <text evidence="8 9">Belongs to the universal ribosomal protein uS14 family. Zinc-binding uS14 subfamily.</text>
</comment>
<evidence type="ECO:0000256" key="4">
    <source>
        <dbReference type="ARBA" id="ARBA00022884"/>
    </source>
</evidence>
<evidence type="ECO:0000256" key="9">
    <source>
        <dbReference type="HAMAP-Rule" id="MF_01364"/>
    </source>
</evidence>
<reference evidence="10 11" key="1">
    <citation type="journal article" date="2020" name="Nature">
        <title>Bacterial chemolithoautotrophy via manganese oxidation.</title>
        <authorList>
            <person name="Yu H."/>
            <person name="Leadbetter J.R."/>
        </authorList>
    </citation>
    <scope>NUCLEOTIDE SEQUENCE [LARGE SCALE GENOMIC DNA]</scope>
    <source>
        <strain evidence="10 11">Mn-1</strain>
    </source>
</reference>
<dbReference type="FunFam" id="4.10.830.10:FF:000001">
    <property type="entry name" value="30S ribosomal protein S14 type Z"/>
    <property type="match status" value="1"/>
</dbReference>
<keyword evidence="5 9" id="KW-0689">Ribosomal protein</keyword>